<dbReference type="GO" id="GO:0006457">
    <property type="term" value="P:protein folding"/>
    <property type="evidence" value="ECO:0007669"/>
    <property type="project" value="TreeGrafter"/>
</dbReference>
<dbReference type="Gene3D" id="3.40.30.10">
    <property type="entry name" value="Glutaredoxin"/>
    <property type="match status" value="1"/>
</dbReference>
<evidence type="ECO:0000313" key="4">
    <source>
        <dbReference type="EMBL" id="CDW79631.1"/>
    </source>
</evidence>
<dbReference type="InterPro" id="IPR013766">
    <property type="entry name" value="Thioredoxin_domain"/>
</dbReference>
<dbReference type="AlphaFoldDB" id="A0A078ACP3"/>
<dbReference type="InterPro" id="IPR051063">
    <property type="entry name" value="PDI"/>
</dbReference>
<feature type="compositionally biased region" description="Low complexity" evidence="1">
    <location>
        <begin position="162"/>
        <end position="175"/>
    </location>
</feature>
<protein>
    <submittedName>
        <fullName evidence="4">Mir domain protein</fullName>
    </submittedName>
</protein>
<feature type="domain" description="Thioredoxin" evidence="3">
    <location>
        <begin position="30"/>
        <end position="113"/>
    </location>
</feature>
<keyword evidence="2" id="KW-0472">Membrane</keyword>
<accession>A0A078ACP3</accession>
<proteinExistence type="predicted"/>
<dbReference type="CDD" id="cd02961">
    <property type="entry name" value="PDI_a_family"/>
    <property type="match status" value="1"/>
</dbReference>
<sequence length="344" mass="39666">MFGGGDQFFGGFGGGGGGPEWIEKQEMTKVNSREQFFEFFNLKKHIFIEFYSPGCHYCGTFANDFNRIFRHMRDTYGEDQVLIASMNGWDYQDIVRQFQVPYYPYFAYIEPERPNNEQKFSSIFQAPHRSYDTVLQWMLENAKGLVEKEKQPEQTSDTNISEPEQTEPATTTEPPYNKMEQLYPFSLGEKDMQVDVSQQKKFNILFKDINQRVHDQNKDFAEALSQSYKMSTLANQNMQNLNFEKAKAVLEKFSQNKPNLIGPQSNFIYMMIGFIFGSVGTSTMLMILIRLIKRTKAAKKNIQVVNKSEADTGGEGNIFQEIIIPSKTRKQKDGSQIIDEEKSA</sequence>
<keyword evidence="2" id="KW-0812">Transmembrane</keyword>
<dbReference type="PANTHER" id="PTHR45672">
    <property type="entry name" value="PROTEIN DISULFIDE-ISOMERASE C17H9.14C-RELATED"/>
    <property type="match status" value="1"/>
</dbReference>
<keyword evidence="5" id="KW-1185">Reference proteome</keyword>
<evidence type="ECO:0000259" key="3">
    <source>
        <dbReference type="Pfam" id="PF00085"/>
    </source>
</evidence>
<feature type="region of interest" description="Disordered" evidence="1">
    <location>
        <begin position="146"/>
        <end position="177"/>
    </location>
</feature>
<keyword evidence="2" id="KW-1133">Transmembrane helix</keyword>
<dbReference type="Proteomes" id="UP000039865">
    <property type="component" value="Unassembled WGS sequence"/>
</dbReference>
<dbReference type="OrthoDB" id="427280at2759"/>
<name>A0A078ACP3_STYLE</name>
<dbReference type="SUPFAM" id="SSF52833">
    <property type="entry name" value="Thioredoxin-like"/>
    <property type="match status" value="1"/>
</dbReference>
<feature type="transmembrane region" description="Helical" evidence="2">
    <location>
        <begin position="267"/>
        <end position="292"/>
    </location>
</feature>
<evidence type="ECO:0000256" key="1">
    <source>
        <dbReference type="SAM" id="MobiDB-lite"/>
    </source>
</evidence>
<evidence type="ECO:0000313" key="5">
    <source>
        <dbReference type="Proteomes" id="UP000039865"/>
    </source>
</evidence>
<dbReference type="InParanoid" id="A0A078ACP3"/>
<dbReference type="Pfam" id="PF00085">
    <property type="entry name" value="Thioredoxin"/>
    <property type="match status" value="1"/>
</dbReference>
<evidence type="ECO:0000256" key="2">
    <source>
        <dbReference type="SAM" id="Phobius"/>
    </source>
</evidence>
<dbReference type="PANTHER" id="PTHR45672:SF11">
    <property type="entry name" value="PROTEIN DISULFIDE-ISOMERASE C17H9.14C"/>
    <property type="match status" value="1"/>
</dbReference>
<dbReference type="GO" id="GO:0003756">
    <property type="term" value="F:protein disulfide isomerase activity"/>
    <property type="evidence" value="ECO:0007669"/>
    <property type="project" value="TreeGrafter"/>
</dbReference>
<dbReference type="EMBL" id="CCKQ01008188">
    <property type="protein sequence ID" value="CDW79631.1"/>
    <property type="molecule type" value="Genomic_DNA"/>
</dbReference>
<gene>
    <name evidence="4" type="primary">Contig16116.g17172</name>
    <name evidence="4" type="ORF">STYLEM_8621</name>
</gene>
<organism evidence="4 5">
    <name type="scientific">Stylonychia lemnae</name>
    <name type="common">Ciliate</name>
    <dbReference type="NCBI Taxonomy" id="5949"/>
    <lineage>
        <taxon>Eukaryota</taxon>
        <taxon>Sar</taxon>
        <taxon>Alveolata</taxon>
        <taxon>Ciliophora</taxon>
        <taxon>Intramacronucleata</taxon>
        <taxon>Spirotrichea</taxon>
        <taxon>Stichotrichia</taxon>
        <taxon>Sporadotrichida</taxon>
        <taxon>Oxytrichidae</taxon>
        <taxon>Stylonychinae</taxon>
        <taxon>Stylonychia</taxon>
    </lineage>
</organism>
<dbReference type="GO" id="GO:0005783">
    <property type="term" value="C:endoplasmic reticulum"/>
    <property type="evidence" value="ECO:0007669"/>
    <property type="project" value="TreeGrafter"/>
</dbReference>
<dbReference type="InterPro" id="IPR036249">
    <property type="entry name" value="Thioredoxin-like_sf"/>
</dbReference>
<reference evidence="4 5" key="1">
    <citation type="submission" date="2014-06" db="EMBL/GenBank/DDBJ databases">
        <authorList>
            <person name="Swart Estienne"/>
        </authorList>
    </citation>
    <scope>NUCLEOTIDE SEQUENCE [LARGE SCALE GENOMIC DNA]</scope>
    <source>
        <strain evidence="4 5">130c</strain>
    </source>
</reference>